<name>S5ZFA3_GEOG3</name>
<accession>S5ZFA3</accession>
<reference evidence="1 2" key="1">
    <citation type="journal article" date="2014" name="Genome Announc.">
        <title>Complete Genome Sequence of the Thermophilic Polychlorinated Biphenyl Degrader Geobacillus sp. Strain JF8 (NBRC 109937).</title>
        <authorList>
            <person name="Shintani M."/>
            <person name="Ohtsubo Y."/>
            <person name="Fukuda K."/>
            <person name="Hosoyama A."/>
            <person name="Ohji S."/>
            <person name="Yamazoe A."/>
            <person name="Fujita N."/>
            <person name="Nagata Y."/>
            <person name="Tsuda M."/>
            <person name="Hatta T."/>
            <person name="Kimbara K."/>
        </authorList>
    </citation>
    <scope>NUCLEOTIDE SEQUENCE [LARGE SCALE GENOMIC DNA]</scope>
    <source>
        <strain evidence="1 2">JF8</strain>
    </source>
</reference>
<proteinExistence type="predicted"/>
<gene>
    <name evidence="1" type="ORF">M493_13970</name>
</gene>
<dbReference type="AlphaFoldDB" id="S5ZFA3"/>
<dbReference type="HOGENOM" id="CLU_2843599_0_0_9"/>
<sequence>MTAARLVTVRIADQTTSRDEHGNELTADDFTEEATVRVILAAPKRISQSKESRDVEAREIILLNR</sequence>
<organism evidence="1 2">
    <name type="scientific">Geobacillus genomosp. 3</name>
    <dbReference type="NCBI Taxonomy" id="1921421"/>
    <lineage>
        <taxon>Bacteria</taxon>
        <taxon>Bacillati</taxon>
        <taxon>Bacillota</taxon>
        <taxon>Bacilli</taxon>
        <taxon>Bacillales</taxon>
        <taxon>Anoxybacillaceae</taxon>
        <taxon>Geobacillus</taxon>
    </lineage>
</organism>
<dbReference type="Proteomes" id="UP000015500">
    <property type="component" value="Chromosome"/>
</dbReference>
<evidence type="ECO:0000313" key="1">
    <source>
        <dbReference type="EMBL" id="AGT33035.1"/>
    </source>
</evidence>
<protein>
    <submittedName>
        <fullName evidence="1">Uncharacterized protein</fullName>
    </submittedName>
</protein>
<keyword evidence="2" id="KW-1185">Reference proteome</keyword>
<dbReference type="KEGG" id="gjf:M493_13970"/>
<dbReference type="EMBL" id="CP006254">
    <property type="protein sequence ID" value="AGT33035.1"/>
    <property type="molecule type" value="Genomic_DNA"/>
</dbReference>
<evidence type="ECO:0000313" key="2">
    <source>
        <dbReference type="Proteomes" id="UP000015500"/>
    </source>
</evidence>